<dbReference type="AlphaFoldDB" id="A0A8S1BEB2"/>
<organism evidence="1 2">
    <name type="scientific">Arctia plantaginis</name>
    <name type="common">Wood tiger moth</name>
    <name type="synonym">Phalaena plantaginis</name>
    <dbReference type="NCBI Taxonomy" id="874455"/>
    <lineage>
        <taxon>Eukaryota</taxon>
        <taxon>Metazoa</taxon>
        <taxon>Ecdysozoa</taxon>
        <taxon>Arthropoda</taxon>
        <taxon>Hexapoda</taxon>
        <taxon>Insecta</taxon>
        <taxon>Pterygota</taxon>
        <taxon>Neoptera</taxon>
        <taxon>Endopterygota</taxon>
        <taxon>Lepidoptera</taxon>
        <taxon>Glossata</taxon>
        <taxon>Ditrysia</taxon>
        <taxon>Noctuoidea</taxon>
        <taxon>Erebidae</taxon>
        <taxon>Arctiinae</taxon>
        <taxon>Arctia</taxon>
    </lineage>
</organism>
<keyword evidence="2" id="KW-1185">Reference proteome</keyword>
<accession>A0A8S1BEB2</accession>
<reference evidence="1 2" key="1">
    <citation type="submission" date="2020-04" db="EMBL/GenBank/DDBJ databases">
        <authorList>
            <person name="Wallbank WR R."/>
            <person name="Pardo Diaz C."/>
            <person name="Kozak K."/>
            <person name="Martin S."/>
            <person name="Jiggins C."/>
            <person name="Moest M."/>
            <person name="Warren A I."/>
            <person name="Byers J.R.P. K."/>
            <person name="Montejo-Kovacevich G."/>
            <person name="Yen C E."/>
        </authorList>
    </citation>
    <scope>NUCLEOTIDE SEQUENCE [LARGE SCALE GENOMIC DNA]</scope>
</reference>
<name>A0A8S1BEB2_ARCPL</name>
<gene>
    <name evidence="1" type="ORF">APLA_LOCUS17430</name>
</gene>
<proteinExistence type="predicted"/>
<evidence type="ECO:0000313" key="2">
    <source>
        <dbReference type="Proteomes" id="UP000494106"/>
    </source>
</evidence>
<protein>
    <submittedName>
        <fullName evidence="1">Uncharacterized protein</fullName>
    </submittedName>
</protein>
<dbReference type="OrthoDB" id="7251415at2759"/>
<comment type="caution">
    <text evidence="1">The sequence shown here is derived from an EMBL/GenBank/DDBJ whole genome shotgun (WGS) entry which is preliminary data.</text>
</comment>
<sequence>MLIELLNVCAGAVGRIECWLTSSVRWRGTRAQPRRSPPLGRGRDTCKSRVNDLGVGRRIGVGLLHVCGPSSN</sequence>
<evidence type="ECO:0000313" key="1">
    <source>
        <dbReference type="EMBL" id="CAB3260363.1"/>
    </source>
</evidence>
<dbReference type="Proteomes" id="UP000494106">
    <property type="component" value="Unassembled WGS sequence"/>
</dbReference>
<dbReference type="EMBL" id="CADEBC010000733">
    <property type="protein sequence ID" value="CAB3260363.1"/>
    <property type="molecule type" value="Genomic_DNA"/>
</dbReference>